<dbReference type="PROSITE" id="PS00501">
    <property type="entry name" value="SPASE_I_1"/>
    <property type="match status" value="1"/>
</dbReference>
<dbReference type="PANTHER" id="PTHR43390">
    <property type="entry name" value="SIGNAL PEPTIDASE I"/>
    <property type="match status" value="1"/>
</dbReference>
<evidence type="ECO:0000259" key="9">
    <source>
        <dbReference type="Pfam" id="PF10502"/>
    </source>
</evidence>
<dbReference type="NCBIfam" id="TIGR02227">
    <property type="entry name" value="sigpep_I_bact"/>
    <property type="match status" value="1"/>
</dbReference>
<evidence type="ECO:0000256" key="4">
    <source>
        <dbReference type="ARBA" id="ARBA00013208"/>
    </source>
</evidence>
<evidence type="ECO:0000256" key="2">
    <source>
        <dbReference type="ARBA" id="ARBA00004401"/>
    </source>
</evidence>
<evidence type="ECO:0000256" key="3">
    <source>
        <dbReference type="ARBA" id="ARBA00009370"/>
    </source>
</evidence>
<dbReference type="InterPro" id="IPR019758">
    <property type="entry name" value="Pept_S26A_signal_pept_1_CS"/>
</dbReference>
<organism evidence="10 11">
    <name type="scientific">Pseudalkalibacillus berkeleyi</name>
    <dbReference type="NCBI Taxonomy" id="1069813"/>
    <lineage>
        <taxon>Bacteria</taxon>
        <taxon>Bacillati</taxon>
        <taxon>Bacillota</taxon>
        <taxon>Bacilli</taxon>
        <taxon>Bacillales</taxon>
        <taxon>Fictibacillaceae</taxon>
        <taxon>Pseudalkalibacillus</taxon>
    </lineage>
</organism>
<comment type="caution">
    <text evidence="10">The sequence shown here is derived from an EMBL/GenBank/DDBJ whole genome shotgun (WGS) entry which is preliminary data.</text>
</comment>
<keyword evidence="7" id="KW-0812">Transmembrane</keyword>
<dbReference type="RefSeq" id="WP_236333480.1">
    <property type="nucleotide sequence ID" value="NZ_JAKIJS010000001.1"/>
</dbReference>
<evidence type="ECO:0000256" key="5">
    <source>
        <dbReference type="ARBA" id="ARBA00022670"/>
    </source>
</evidence>
<sequence length="181" mass="20633">MSKTKNELFSWIKSIIIAFGIVMLVKTFLFAPYIVKGSSMEPTLHNHEKILVNKLGAITDGLSRGDIVIIKDTKEDTNYVKRIIGFPGERIEMKEDKLYVNKEQVDESYLTANRNKAEELGVNLTGDIGPIIVPENHYYVMGDNRLNSMDSRNGLGFIHKDYIIGESEFVFYPLSKIRDIK</sequence>
<evidence type="ECO:0000256" key="6">
    <source>
        <dbReference type="ARBA" id="ARBA00022801"/>
    </source>
</evidence>
<gene>
    <name evidence="10" type="primary">lepB</name>
    <name evidence="10" type="ORF">L2716_08075</name>
</gene>
<dbReference type="InterPro" id="IPR019756">
    <property type="entry name" value="Pept_S26A_signal_pept_1_Ser-AS"/>
</dbReference>
<dbReference type="InterPro" id="IPR036286">
    <property type="entry name" value="LexA/Signal_pep-like_sf"/>
</dbReference>
<dbReference type="PROSITE" id="PS00760">
    <property type="entry name" value="SPASE_I_2"/>
    <property type="match status" value="1"/>
</dbReference>
<feature type="domain" description="Peptidase S26" evidence="9">
    <location>
        <begin position="9"/>
        <end position="172"/>
    </location>
</feature>
<dbReference type="PANTHER" id="PTHR43390:SF1">
    <property type="entry name" value="CHLOROPLAST PROCESSING PEPTIDASE"/>
    <property type="match status" value="1"/>
</dbReference>
<keyword evidence="6 7" id="KW-0378">Hydrolase</keyword>
<dbReference type="EC" id="3.4.21.89" evidence="4 7"/>
<dbReference type="PRINTS" id="PR00727">
    <property type="entry name" value="LEADERPTASE"/>
</dbReference>
<comment type="similarity">
    <text evidence="3 8">Belongs to the peptidase S26 family.</text>
</comment>
<protein>
    <recommendedName>
        <fullName evidence="4 7">Signal peptidase I</fullName>
        <ecNumber evidence="4 7">3.4.21.89</ecNumber>
    </recommendedName>
</protein>
<evidence type="ECO:0000313" key="11">
    <source>
        <dbReference type="Proteomes" id="UP001649381"/>
    </source>
</evidence>
<evidence type="ECO:0000256" key="8">
    <source>
        <dbReference type="RuleBase" id="RU362042"/>
    </source>
</evidence>
<keyword evidence="11" id="KW-1185">Reference proteome</keyword>
<dbReference type="Pfam" id="PF10502">
    <property type="entry name" value="Peptidase_S26"/>
    <property type="match status" value="1"/>
</dbReference>
<keyword evidence="5 7" id="KW-0645">Protease</keyword>
<dbReference type="InterPro" id="IPR019533">
    <property type="entry name" value="Peptidase_S26"/>
</dbReference>
<accession>A0ABS9H171</accession>
<dbReference type="Proteomes" id="UP001649381">
    <property type="component" value="Unassembled WGS sequence"/>
</dbReference>
<dbReference type="InterPro" id="IPR019757">
    <property type="entry name" value="Pept_S26A_signal_pept_1_Lys-AS"/>
</dbReference>
<dbReference type="PROSITE" id="PS00761">
    <property type="entry name" value="SPASE_I_3"/>
    <property type="match status" value="1"/>
</dbReference>
<feature type="transmembrane region" description="Helical" evidence="7">
    <location>
        <begin position="12"/>
        <end position="35"/>
    </location>
</feature>
<comment type="catalytic activity">
    <reaction evidence="1 7">
        <text>Cleavage of hydrophobic, N-terminal signal or leader sequences from secreted and periplasmic proteins.</text>
        <dbReference type="EC" id="3.4.21.89"/>
    </reaction>
</comment>
<dbReference type="SUPFAM" id="SSF51306">
    <property type="entry name" value="LexA/Signal peptidase"/>
    <property type="match status" value="1"/>
</dbReference>
<proteinExistence type="inferred from homology"/>
<dbReference type="EMBL" id="JAKIJS010000001">
    <property type="protein sequence ID" value="MCF6137685.1"/>
    <property type="molecule type" value="Genomic_DNA"/>
</dbReference>
<evidence type="ECO:0000256" key="7">
    <source>
        <dbReference type="RuleBase" id="RU003993"/>
    </source>
</evidence>
<comment type="subcellular location">
    <subcellularLocation>
        <location evidence="2">Cell membrane</location>
        <topology evidence="2">Single-pass type II membrane protein</topology>
    </subcellularLocation>
    <subcellularLocation>
        <location evidence="8">Membrane</location>
        <topology evidence="8">Single-pass type II membrane protein</topology>
    </subcellularLocation>
</comment>
<evidence type="ECO:0000313" key="10">
    <source>
        <dbReference type="EMBL" id="MCF6137685.1"/>
    </source>
</evidence>
<name>A0ABS9H171_9BACL</name>
<keyword evidence="7" id="KW-1133">Transmembrane helix</keyword>
<dbReference type="InterPro" id="IPR000223">
    <property type="entry name" value="Pept_S26A_signal_pept_1"/>
</dbReference>
<dbReference type="CDD" id="cd06530">
    <property type="entry name" value="S26_SPase_I"/>
    <property type="match status" value="1"/>
</dbReference>
<dbReference type="GO" id="GO:0009003">
    <property type="term" value="F:signal peptidase activity"/>
    <property type="evidence" value="ECO:0007669"/>
    <property type="project" value="UniProtKB-EC"/>
</dbReference>
<keyword evidence="7" id="KW-0472">Membrane</keyword>
<dbReference type="Gene3D" id="2.10.109.10">
    <property type="entry name" value="Umud Fragment, subunit A"/>
    <property type="match status" value="1"/>
</dbReference>
<evidence type="ECO:0000256" key="1">
    <source>
        <dbReference type="ARBA" id="ARBA00000677"/>
    </source>
</evidence>
<reference evidence="10 11" key="1">
    <citation type="submission" date="2022-01" db="EMBL/GenBank/DDBJ databases">
        <title>Alkalihalobacillus sp. EGI L200015, a novel bacterium isolated from a salt lake sediment.</title>
        <authorList>
            <person name="Gao L."/>
            <person name="Fang B.-Z."/>
            <person name="Li W.-J."/>
        </authorList>
    </citation>
    <scope>NUCLEOTIDE SEQUENCE [LARGE SCALE GENOMIC DNA]</scope>
    <source>
        <strain evidence="10 11">KCTC 12718</strain>
    </source>
</reference>